<protein>
    <submittedName>
        <fullName evidence="2">DinB superfamily protein</fullName>
    </submittedName>
</protein>
<feature type="domain" description="DinB-like" evidence="1">
    <location>
        <begin position="59"/>
        <end position="176"/>
    </location>
</feature>
<dbReference type="InterPro" id="IPR024775">
    <property type="entry name" value="DinB-like"/>
</dbReference>
<organism evidence="2 3">
    <name type="scientific">Paenibacillus typhae</name>
    <dbReference type="NCBI Taxonomy" id="1174501"/>
    <lineage>
        <taxon>Bacteria</taxon>
        <taxon>Bacillati</taxon>
        <taxon>Bacillota</taxon>
        <taxon>Bacilli</taxon>
        <taxon>Bacillales</taxon>
        <taxon>Paenibacillaceae</taxon>
        <taxon>Paenibacillus</taxon>
    </lineage>
</organism>
<proteinExistence type="predicted"/>
<dbReference type="RefSeq" id="WP_279615467.1">
    <property type="nucleotide sequence ID" value="NZ_CBCSKY010000017.1"/>
</dbReference>
<dbReference type="EMBL" id="FNDX01000015">
    <property type="protein sequence ID" value="SDJ33847.1"/>
    <property type="molecule type" value="Genomic_DNA"/>
</dbReference>
<dbReference type="InterPro" id="IPR034660">
    <property type="entry name" value="DinB/YfiT-like"/>
</dbReference>
<keyword evidence="3" id="KW-1185">Reference proteome</keyword>
<gene>
    <name evidence="2" type="ORF">SAMN05216192_11583</name>
</gene>
<dbReference type="AlphaFoldDB" id="A0A1G8SX89"/>
<dbReference type="Pfam" id="PF12867">
    <property type="entry name" value="DinB_2"/>
    <property type="match status" value="1"/>
</dbReference>
<dbReference type="STRING" id="1174501.SAMN05216192_11583"/>
<name>A0A1G8SX89_9BACL</name>
<dbReference type="SUPFAM" id="SSF109854">
    <property type="entry name" value="DinB/YfiT-like putative metalloenzymes"/>
    <property type="match status" value="1"/>
</dbReference>
<evidence type="ECO:0000313" key="3">
    <source>
        <dbReference type="Proteomes" id="UP000199050"/>
    </source>
</evidence>
<accession>A0A1G8SX89</accession>
<sequence>MNLLNLEQRKMWNVKHKTLTGMLARPDQHLEAVALFLEQHRWLYASGAESSGQRTYEDEILSGLTEQAFRTYPVHTTASRNSIAWHLWHAARIEDITMNILVAGREQVLHSGGFAEKLNTRASHSGNGMNEAEIAELSADLSFEALKDYRLTVAARTRSLISGLSAAELKAKVDASRLRQVSEQEAVKASEQWLLDYWGGKTAAGLVLMPATRHNFLHLNKAMKAKLKLQKQPVSP</sequence>
<dbReference type="Proteomes" id="UP000199050">
    <property type="component" value="Unassembled WGS sequence"/>
</dbReference>
<evidence type="ECO:0000313" key="2">
    <source>
        <dbReference type="EMBL" id="SDJ33847.1"/>
    </source>
</evidence>
<dbReference type="Gene3D" id="1.20.120.450">
    <property type="entry name" value="dinb family like domain"/>
    <property type="match status" value="1"/>
</dbReference>
<evidence type="ECO:0000259" key="1">
    <source>
        <dbReference type="Pfam" id="PF12867"/>
    </source>
</evidence>
<reference evidence="3" key="1">
    <citation type="submission" date="2016-10" db="EMBL/GenBank/DDBJ databases">
        <authorList>
            <person name="Varghese N."/>
            <person name="Submissions S."/>
        </authorList>
    </citation>
    <scope>NUCLEOTIDE SEQUENCE [LARGE SCALE GENOMIC DNA]</scope>
    <source>
        <strain evidence="3">CGMCC 1.11012</strain>
    </source>
</reference>